<comment type="caution">
    <text evidence="1">The sequence shown here is derived from an EMBL/GenBank/DDBJ whole genome shotgun (WGS) entry which is preliminary data.</text>
</comment>
<dbReference type="InterPro" id="IPR046930">
    <property type="entry name" value="HTH_60"/>
</dbReference>
<reference evidence="1 2" key="1">
    <citation type="journal article" date="2014" name="Genome Announc.">
        <title>Draft Genome Sequence of Paenibacillus pini JCM 16418T, Isolated from the Rhizosphere of Pine Tree.</title>
        <authorList>
            <person name="Yuki M."/>
            <person name="Oshima K."/>
            <person name="Suda W."/>
            <person name="Oshida Y."/>
            <person name="Kitamura K."/>
            <person name="Iida Y."/>
            <person name="Hattori M."/>
            <person name="Ohkuma M."/>
        </authorList>
    </citation>
    <scope>NUCLEOTIDE SEQUENCE [LARGE SCALE GENOMIC DNA]</scope>
    <source>
        <strain evidence="1 2">JCM 16418</strain>
    </source>
</reference>
<dbReference type="EMBL" id="BAVZ01000002">
    <property type="protein sequence ID" value="GAF06836.1"/>
    <property type="molecule type" value="Genomic_DNA"/>
</dbReference>
<gene>
    <name evidence="1" type="ORF">JCM16418_819</name>
</gene>
<keyword evidence="2" id="KW-1185">Reference proteome</keyword>
<organism evidence="1 2">
    <name type="scientific">Paenibacillus pini JCM 16418</name>
    <dbReference type="NCBI Taxonomy" id="1236976"/>
    <lineage>
        <taxon>Bacteria</taxon>
        <taxon>Bacillati</taxon>
        <taxon>Bacillota</taxon>
        <taxon>Bacilli</taxon>
        <taxon>Bacillales</taxon>
        <taxon>Paenibacillaceae</taxon>
        <taxon>Paenibacillus</taxon>
    </lineage>
</organism>
<dbReference type="AlphaFoldDB" id="W7YQG4"/>
<evidence type="ECO:0000313" key="2">
    <source>
        <dbReference type="Proteomes" id="UP000019364"/>
    </source>
</evidence>
<proteinExistence type="predicted"/>
<accession>W7YQG4</accession>
<sequence length="70" mass="8278">MVENDNRITSIIEALNHEYFISYESIALYAKLEQEDLQQFMNDSSSVTFEKRYKLAVTTLFLHSLFKQPQ</sequence>
<protein>
    <submittedName>
        <fullName evidence="1">Uncharacterized protein</fullName>
    </submittedName>
</protein>
<dbReference type="Pfam" id="PF20317">
    <property type="entry name" value="HTH_60"/>
    <property type="match status" value="1"/>
</dbReference>
<dbReference type="Proteomes" id="UP000019364">
    <property type="component" value="Unassembled WGS sequence"/>
</dbReference>
<evidence type="ECO:0000313" key="1">
    <source>
        <dbReference type="EMBL" id="GAF06836.1"/>
    </source>
</evidence>
<name>W7YQG4_9BACL</name>